<keyword evidence="5" id="KW-1185">Reference proteome</keyword>
<comment type="subcellular location">
    <subcellularLocation>
        <location evidence="1">Secreted</location>
    </subcellularLocation>
</comment>
<dbReference type="SUPFAM" id="SSF101898">
    <property type="entry name" value="NHL repeat"/>
    <property type="match status" value="1"/>
</dbReference>
<dbReference type="Gene3D" id="2.120.10.30">
    <property type="entry name" value="TolB, C-terminal domain"/>
    <property type="match status" value="1"/>
</dbReference>
<dbReference type="InterPro" id="IPR011042">
    <property type="entry name" value="6-blade_b-propeller_TolB-like"/>
</dbReference>
<dbReference type="RefSeq" id="WP_081139477.1">
    <property type="nucleotide sequence ID" value="NZ_MWUE01000017.1"/>
</dbReference>
<dbReference type="InterPro" id="IPR017996">
    <property type="entry name" value="MRJP/yellow-related"/>
</dbReference>
<comment type="caution">
    <text evidence="4">The sequence shown here is derived from an EMBL/GenBank/DDBJ whole genome shotgun (WGS) entry which is preliminary data.</text>
</comment>
<dbReference type="Pfam" id="PF03022">
    <property type="entry name" value="MRJP"/>
    <property type="match status" value="1"/>
</dbReference>
<dbReference type="EMBL" id="MWUE01000017">
    <property type="protein sequence ID" value="OQP33224.1"/>
    <property type="molecule type" value="Genomic_DNA"/>
</dbReference>
<evidence type="ECO:0008006" key="6">
    <source>
        <dbReference type="Google" id="ProtNLM"/>
    </source>
</evidence>
<evidence type="ECO:0000256" key="1">
    <source>
        <dbReference type="ARBA" id="ARBA00004613"/>
    </source>
</evidence>
<accession>A0A1V9DHM0</accession>
<evidence type="ECO:0000256" key="2">
    <source>
        <dbReference type="ARBA" id="ARBA00022525"/>
    </source>
</evidence>
<dbReference type="AlphaFoldDB" id="A0A1V9DHM0"/>
<feature type="chain" id="PRO_5013342943" description="Gluconolactonase" evidence="3">
    <location>
        <begin position="23"/>
        <end position="376"/>
    </location>
</feature>
<sequence>MKKGTRIMSLLAAMLVTGQAGAQDRLPVTLPTQQDSRLQQVETSPRVWNGVTVSPEGRIFASLTQSEGAGPQLVEVKNGQLEAWPDEEWNRWDAQHPSQHFLHVNALRFGPDGDLWVMDAGNKGIGTGDKAVEEGAKLVRIDIHSRKVVASYLLKAPTLKAESYLDDVRFNGDFAYITDPGAVGLVVLNLKSGQSWRVLDNHPLSIDHQPIYADGKKLFLRDGREKRVGLDQLEVSPDGKWLYYQAIPGPMARIETRYLNDASLSGDEVARHAQKFVDTWSTGGTAIDADGNLYASDINTRAIKRITPQGEVSTVVQDPRLVWIDAMWISQGALWMPSAQINRTPATTGGKPSTVEYPVKLYRLNLPLQPSPRDHH</sequence>
<organism evidence="4 5">
    <name type="scientific">Pantoea latae</name>
    <dbReference type="NCBI Taxonomy" id="1964541"/>
    <lineage>
        <taxon>Bacteria</taxon>
        <taxon>Pseudomonadati</taxon>
        <taxon>Pseudomonadota</taxon>
        <taxon>Gammaproteobacteria</taxon>
        <taxon>Enterobacterales</taxon>
        <taxon>Erwiniaceae</taxon>
        <taxon>Pantoea</taxon>
    </lineage>
</organism>
<evidence type="ECO:0000256" key="3">
    <source>
        <dbReference type="SAM" id="SignalP"/>
    </source>
</evidence>
<dbReference type="PANTHER" id="PTHR10009:SF18">
    <property type="entry name" value="PROTEIN YELLOW-LIKE PROTEIN"/>
    <property type="match status" value="1"/>
</dbReference>
<protein>
    <recommendedName>
        <fullName evidence="6">Gluconolactonase</fullName>
    </recommendedName>
</protein>
<evidence type="ECO:0000313" key="5">
    <source>
        <dbReference type="Proteomes" id="UP000192769"/>
    </source>
</evidence>
<gene>
    <name evidence="4" type="ORF">B2J69_11765</name>
</gene>
<name>A0A1V9DHM0_9GAMM</name>
<dbReference type="GO" id="GO:0005576">
    <property type="term" value="C:extracellular region"/>
    <property type="evidence" value="ECO:0007669"/>
    <property type="project" value="UniProtKB-SubCell"/>
</dbReference>
<keyword evidence="2" id="KW-0964">Secreted</keyword>
<dbReference type="PANTHER" id="PTHR10009">
    <property type="entry name" value="PROTEIN YELLOW-RELATED"/>
    <property type="match status" value="1"/>
</dbReference>
<dbReference type="Proteomes" id="UP000192769">
    <property type="component" value="Unassembled WGS sequence"/>
</dbReference>
<reference evidence="4 5" key="1">
    <citation type="submission" date="2017-02" db="EMBL/GenBank/DDBJ databases">
        <title>Whole genome shotgun sequence of Pantoea agglomerans strain AS1 isolated from a cycad, Zamia floridana in Central Florida, USA.</title>
        <authorList>
            <person name="Lata P."/>
            <person name="Govindarajan S."/>
            <person name="Qi F."/>
            <person name="Li J.-L."/>
            <person name="Maurya S.K."/>
            <person name="Sahoo M.K."/>
        </authorList>
    </citation>
    <scope>NUCLEOTIDE SEQUENCE [LARGE SCALE GENOMIC DNA]</scope>
    <source>
        <strain evidence="4 5">AS1</strain>
    </source>
</reference>
<evidence type="ECO:0000313" key="4">
    <source>
        <dbReference type="EMBL" id="OQP33224.1"/>
    </source>
</evidence>
<dbReference type="OrthoDB" id="9797664at2"/>
<keyword evidence="3" id="KW-0732">Signal</keyword>
<proteinExistence type="predicted"/>
<feature type="signal peptide" evidence="3">
    <location>
        <begin position="1"/>
        <end position="22"/>
    </location>
</feature>